<evidence type="ECO:0000313" key="3">
    <source>
        <dbReference type="EMBL" id="EEQ98221.1"/>
    </source>
</evidence>
<dbReference type="SUPFAM" id="SSF50978">
    <property type="entry name" value="WD40 repeat-like"/>
    <property type="match status" value="1"/>
</dbReference>
<dbReference type="Proteomes" id="UP000007800">
    <property type="component" value="Unassembled WGS sequence"/>
</dbReference>
<dbReference type="OrthoDB" id="413892at2759"/>
<feature type="repeat" description="WD" evidence="1">
    <location>
        <begin position="141"/>
        <end position="172"/>
    </location>
</feature>
<keyword evidence="1" id="KW-0853">WD repeat</keyword>
<dbReference type="Gene3D" id="2.130.10.10">
    <property type="entry name" value="YVTN repeat-like/Quinoprotein amine dehydrogenase"/>
    <property type="match status" value="1"/>
</dbReference>
<dbReference type="GeneID" id="9040663"/>
<organism evidence="4">
    <name type="scientific">Perkinsus marinus (strain ATCC 50983 / TXsc)</name>
    <dbReference type="NCBI Taxonomy" id="423536"/>
    <lineage>
        <taxon>Eukaryota</taxon>
        <taxon>Sar</taxon>
        <taxon>Alveolata</taxon>
        <taxon>Perkinsozoa</taxon>
        <taxon>Perkinsea</taxon>
        <taxon>Perkinsida</taxon>
        <taxon>Perkinsidae</taxon>
        <taxon>Perkinsus</taxon>
    </lineage>
</organism>
<dbReference type="InterPro" id="IPR001680">
    <property type="entry name" value="WD40_rpt"/>
</dbReference>
<accession>C5LYI3</accession>
<evidence type="ECO:0000256" key="1">
    <source>
        <dbReference type="PROSITE-ProRule" id="PRU00221"/>
    </source>
</evidence>
<dbReference type="RefSeq" id="XP_002765504.1">
    <property type="nucleotide sequence ID" value="XM_002765458.1"/>
</dbReference>
<evidence type="ECO:0000256" key="2">
    <source>
        <dbReference type="SAM" id="MobiDB-lite"/>
    </source>
</evidence>
<dbReference type="EMBL" id="GG686808">
    <property type="protein sequence ID" value="EEQ98221.1"/>
    <property type="molecule type" value="Genomic_DNA"/>
</dbReference>
<dbReference type="InterPro" id="IPR015943">
    <property type="entry name" value="WD40/YVTN_repeat-like_dom_sf"/>
</dbReference>
<name>C5LYI3_PERM5</name>
<feature type="region of interest" description="Disordered" evidence="2">
    <location>
        <begin position="463"/>
        <end position="492"/>
    </location>
</feature>
<proteinExistence type="predicted"/>
<protein>
    <submittedName>
        <fullName evidence="3">Uncharacterized protein</fullName>
    </submittedName>
</protein>
<keyword evidence="4" id="KW-1185">Reference proteome</keyword>
<sequence>MHHQEASADAAAAAQLGYSPPHRKRLPPADPPKPSLIASEGHGGFVCQSGIYTGFQPCSTGLAAACRPYRTFGTSMDLHGGIVLCWQVLNDNQLIVGTSDGIAAIWDTRIPEPKTVLCHKHVFAEFAESGSDKSAPALGVVSVASYGGYVVTGASDGVVRIWKATNRTTLEDVLFVKAVFPPPSFPPCEQIHFAVPMVSRRTDTLEGVWVGTSFGRWIGFPDRLAVRETSHEAIMAPYACSDVGRGIGLNWVAIGNRKAMVCIASPNREADAIEVLAKLKLPGVATTPVTCLRWRDDTRGLVAGVARGSEYRLFLLHWDGVGAPLSVSHSLSWSRGHGERLLGVDWFDGYVLGVETAACVVFREDQEQGTEPLRLTGGRRERATRTCKRKRRICLQAETPIWCMGAVLGSSGDVLCAWDNRTVRWHLAVDGGHSQGTVVLNGLVLGMFRMGPENLCVVNSSEVMPLSRPPGEEASTESTTVPGEFNGETTSR</sequence>
<dbReference type="InterPro" id="IPR036322">
    <property type="entry name" value="WD40_repeat_dom_sf"/>
</dbReference>
<feature type="compositionally biased region" description="Polar residues" evidence="2">
    <location>
        <begin position="476"/>
        <end position="492"/>
    </location>
</feature>
<dbReference type="AlphaFoldDB" id="C5LYI3"/>
<reference evidence="3 4" key="1">
    <citation type="submission" date="2008-07" db="EMBL/GenBank/DDBJ databases">
        <authorList>
            <person name="El-Sayed N."/>
            <person name="Caler E."/>
            <person name="Inman J."/>
            <person name="Amedeo P."/>
            <person name="Hass B."/>
            <person name="Wortman J."/>
        </authorList>
    </citation>
    <scope>NUCLEOTIDE SEQUENCE [LARGE SCALE GENOMIC DNA]</scope>
    <source>
        <strain evidence="4">ATCC 50983 / TXsc</strain>
    </source>
</reference>
<dbReference type="InParanoid" id="C5LYI3"/>
<dbReference type="PROSITE" id="PS50082">
    <property type="entry name" value="WD_REPEATS_2"/>
    <property type="match status" value="1"/>
</dbReference>
<gene>
    <name evidence="3" type="ORF">Pmar_PMAR002040</name>
</gene>
<evidence type="ECO:0000313" key="4">
    <source>
        <dbReference type="Proteomes" id="UP000007800"/>
    </source>
</evidence>